<organism evidence="1 2">
    <name type="scientific">Candidatus Scalindua rubra</name>
    <dbReference type="NCBI Taxonomy" id="1872076"/>
    <lineage>
        <taxon>Bacteria</taxon>
        <taxon>Pseudomonadati</taxon>
        <taxon>Planctomycetota</taxon>
        <taxon>Candidatus Brocadiia</taxon>
        <taxon>Candidatus Brocadiales</taxon>
        <taxon>Candidatus Scalinduaceae</taxon>
        <taxon>Candidatus Scalindua</taxon>
    </lineage>
</organism>
<dbReference type="EMBL" id="MAYW01000018">
    <property type="protein sequence ID" value="ODS33846.1"/>
    <property type="molecule type" value="Genomic_DNA"/>
</dbReference>
<evidence type="ECO:0000313" key="2">
    <source>
        <dbReference type="Proteomes" id="UP000094056"/>
    </source>
</evidence>
<reference evidence="1 2" key="1">
    <citation type="submission" date="2016-07" db="EMBL/GenBank/DDBJ databases">
        <title>Draft genome of Scalindua rubra, obtained from a brine-seawater interface in the Red Sea, sheds light on salt adaptation in anammox bacteria.</title>
        <authorList>
            <person name="Speth D.R."/>
            <person name="Lagkouvardos I."/>
            <person name="Wang Y."/>
            <person name="Qian P.-Y."/>
            <person name="Dutilh B.E."/>
            <person name="Jetten M.S."/>
        </authorList>
    </citation>
    <scope>NUCLEOTIDE SEQUENCE [LARGE SCALE GENOMIC DNA]</scope>
    <source>
        <strain evidence="1">BSI-1</strain>
    </source>
</reference>
<comment type="caution">
    <text evidence="1">The sequence shown here is derived from an EMBL/GenBank/DDBJ whole genome shotgun (WGS) entry which is preliminary data.</text>
</comment>
<dbReference type="Proteomes" id="UP000094056">
    <property type="component" value="Unassembled WGS sequence"/>
</dbReference>
<proteinExistence type="predicted"/>
<name>A0A1E3XDY6_9BACT</name>
<gene>
    <name evidence="1" type="ORF">SCARUB_01007</name>
</gene>
<sequence>MKIIAQRSRNQNSFNVKTQSSKEIRTGVNVRITIFAYQTPVCVRLRTGRHGGENLKVPLQFAIVVRLEGVNLFYDLGEIKGDGRSANG</sequence>
<dbReference type="AlphaFoldDB" id="A0A1E3XDY6"/>
<protein>
    <submittedName>
        <fullName evidence="1">Uncharacterized protein</fullName>
    </submittedName>
</protein>
<accession>A0A1E3XDY6</accession>
<evidence type="ECO:0000313" key="1">
    <source>
        <dbReference type="EMBL" id="ODS33846.1"/>
    </source>
</evidence>